<dbReference type="InterPro" id="IPR037682">
    <property type="entry name" value="TonB_C"/>
</dbReference>
<evidence type="ECO:0000259" key="2">
    <source>
        <dbReference type="Pfam" id="PF03544"/>
    </source>
</evidence>
<dbReference type="Proteomes" id="UP000317332">
    <property type="component" value="Unassembled WGS sequence"/>
</dbReference>
<keyword evidence="1" id="KW-0812">Transmembrane</keyword>
<organism evidence="3 4">
    <name type="scientific">Paucihalobacter ruber</name>
    <dbReference type="NCBI Taxonomy" id="2567861"/>
    <lineage>
        <taxon>Bacteria</taxon>
        <taxon>Pseudomonadati</taxon>
        <taxon>Bacteroidota</taxon>
        <taxon>Flavobacteriia</taxon>
        <taxon>Flavobacteriales</taxon>
        <taxon>Flavobacteriaceae</taxon>
        <taxon>Paucihalobacter</taxon>
    </lineage>
</organism>
<proteinExistence type="predicted"/>
<evidence type="ECO:0000313" key="3">
    <source>
        <dbReference type="EMBL" id="TPV35846.1"/>
    </source>
</evidence>
<comment type="caution">
    <text evidence="3">The sequence shown here is derived from an EMBL/GenBank/DDBJ whole genome shotgun (WGS) entry which is preliminary data.</text>
</comment>
<dbReference type="AlphaFoldDB" id="A0A506PPP1"/>
<dbReference type="RefSeq" id="WP_140988856.1">
    <property type="nucleotide sequence ID" value="NZ_VHIQ01000001.1"/>
</dbReference>
<dbReference type="SUPFAM" id="SSF74653">
    <property type="entry name" value="TolA/TonB C-terminal domain"/>
    <property type="match status" value="1"/>
</dbReference>
<feature type="transmembrane region" description="Helical" evidence="1">
    <location>
        <begin position="26"/>
        <end position="44"/>
    </location>
</feature>
<evidence type="ECO:0000313" key="4">
    <source>
        <dbReference type="Proteomes" id="UP000317332"/>
    </source>
</evidence>
<protein>
    <recommendedName>
        <fullName evidence="2">TonB C-terminal domain-containing protein</fullName>
    </recommendedName>
</protein>
<dbReference type="EMBL" id="VHIQ01000001">
    <property type="protein sequence ID" value="TPV35846.1"/>
    <property type="molecule type" value="Genomic_DNA"/>
</dbReference>
<keyword evidence="1" id="KW-1133">Transmembrane helix</keyword>
<dbReference type="OrthoDB" id="1522859at2"/>
<keyword evidence="4" id="KW-1185">Reference proteome</keyword>
<feature type="domain" description="TonB C-terminal" evidence="2">
    <location>
        <begin position="191"/>
        <end position="250"/>
    </location>
</feature>
<sequence>MITPNSSKTAKSSSKKNDLNLNKSSIVYFQIGLIICLLTAYFAFEFSLSSTIISENNLAKVTDDNFELPTEPFKVYIEPIVEAPKPKPNKSRVLTTSVNAIDDTAQGESVIENQPIDNGEELKPGDIHVVLPPEDMSIIMVEKVPVFPGCEHLQTNEEQRKCLSDNIHKIIQKNFNTNLAQDYGLNGKQVIGVQFKIDNNGNVVEIETRAPHPALEKETIRVLNKVPMMTPGKHNGKPVNVKYALPIKFVIN</sequence>
<evidence type="ECO:0000256" key="1">
    <source>
        <dbReference type="SAM" id="Phobius"/>
    </source>
</evidence>
<name>A0A506PPP1_9FLAO</name>
<dbReference type="Pfam" id="PF03544">
    <property type="entry name" value="TonB_C"/>
    <property type="match status" value="1"/>
</dbReference>
<gene>
    <name evidence="3" type="ORF">FJ651_02710</name>
</gene>
<reference evidence="3 4" key="1">
    <citation type="submission" date="2019-06" db="EMBL/GenBank/DDBJ databases">
        <title>Flavobacteriaceae Paucihalobacterium erythroidium CWB-1, complete genome.</title>
        <authorList>
            <person name="Wu S."/>
        </authorList>
    </citation>
    <scope>NUCLEOTIDE SEQUENCE [LARGE SCALE GENOMIC DNA]</scope>
    <source>
        <strain evidence="3 4">CWB-1</strain>
    </source>
</reference>
<dbReference type="Gene3D" id="3.30.1150.10">
    <property type="match status" value="1"/>
</dbReference>
<dbReference type="GO" id="GO:0055085">
    <property type="term" value="P:transmembrane transport"/>
    <property type="evidence" value="ECO:0007669"/>
    <property type="project" value="InterPro"/>
</dbReference>
<keyword evidence="1" id="KW-0472">Membrane</keyword>
<accession>A0A506PPP1</accession>